<dbReference type="InterPro" id="IPR022346">
    <property type="entry name" value="T2SS_GspH"/>
</dbReference>
<keyword evidence="8 12" id="KW-0472">Membrane</keyword>
<keyword evidence="15" id="KW-1185">Reference proteome</keyword>
<dbReference type="RefSeq" id="WP_345550432.1">
    <property type="nucleotide sequence ID" value="NZ_BAABRT010000011.1"/>
</dbReference>
<sequence length="193" mass="21254">MEKAGKSCRGFTLIELMIAITILSIIISVATPPMSNLVKRYRAEIQRQHLFELIALARGKAYSEGAIYTLCGSADGQTCTRDWSKSALLFRDADGSGSRDSDEKIERIMEALPEGSSLNWRSWGNKSYLQYRPSGLTLSQSGNFSYCPPDGDNEFSWIIVLNGAGRPYYGRDTNGDGMVENGSGEDLDCRDNG</sequence>
<name>A0ABP9WR57_9GAMM</name>
<accession>A0ABP9WR57</accession>
<gene>
    <name evidence="14" type="ORF">Maes01_01618</name>
</gene>
<comment type="similarity">
    <text evidence="9">Belongs to the GSP H family.</text>
</comment>
<dbReference type="Proteomes" id="UP001408594">
    <property type="component" value="Unassembled WGS sequence"/>
</dbReference>
<evidence type="ECO:0000256" key="7">
    <source>
        <dbReference type="ARBA" id="ARBA00022989"/>
    </source>
</evidence>
<evidence type="ECO:0000256" key="6">
    <source>
        <dbReference type="ARBA" id="ARBA00022692"/>
    </source>
</evidence>
<reference evidence="14 15" key="1">
    <citation type="submission" date="2024-02" db="EMBL/GenBank/DDBJ databases">
        <title>Microbulbifer aestuariivivens NBRC 112533.</title>
        <authorList>
            <person name="Ichikawa N."/>
            <person name="Katano-Makiyama Y."/>
            <person name="Hidaka K."/>
        </authorList>
    </citation>
    <scope>NUCLEOTIDE SEQUENCE [LARGE SCALE GENOMIC DNA]</scope>
    <source>
        <strain evidence="14 15">NBRC 112533</strain>
    </source>
</reference>
<dbReference type="EMBL" id="BAABRT010000011">
    <property type="protein sequence ID" value="GAA5525058.1"/>
    <property type="molecule type" value="Genomic_DNA"/>
</dbReference>
<comment type="caution">
    <text evidence="14">The sequence shown here is derived from an EMBL/GenBank/DDBJ whole genome shotgun (WGS) entry which is preliminary data.</text>
</comment>
<organism evidence="14 15">
    <name type="scientific">Microbulbifer aestuariivivens</name>
    <dbReference type="NCBI Taxonomy" id="1908308"/>
    <lineage>
        <taxon>Bacteria</taxon>
        <taxon>Pseudomonadati</taxon>
        <taxon>Pseudomonadota</taxon>
        <taxon>Gammaproteobacteria</taxon>
        <taxon>Cellvibrionales</taxon>
        <taxon>Microbulbiferaceae</taxon>
        <taxon>Microbulbifer</taxon>
    </lineage>
</organism>
<keyword evidence="4" id="KW-0488">Methylation</keyword>
<feature type="region of interest" description="Disordered" evidence="11">
    <location>
        <begin position="171"/>
        <end position="193"/>
    </location>
</feature>
<evidence type="ECO:0000256" key="9">
    <source>
        <dbReference type="ARBA" id="ARBA00025772"/>
    </source>
</evidence>
<dbReference type="NCBIfam" id="TIGR02532">
    <property type="entry name" value="IV_pilin_GFxxxE"/>
    <property type="match status" value="1"/>
</dbReference>
<evidence type="ECO:0000313" key="14">
    <source>
        <dbReference type="EMBL" id="GAA5525058.1"/>
    </source>
</evidence>
<evidence type="ECO:0000313" key="15">
    <source>
        <dbReference type="Proteomes" id="UP001408594"/>
    </source>
</evidence>
<dbReference type="PROSITE" id="PS00409">
    <property type="entry name" value="PROKAR_NTER_METHYL"/>
    <property type="match status" value="1"/>
</dbReference>
<evidence type="ECO:0000256" key="8">
    <source>
        <dbReference type="ARBA" id="ARBA00023136"/>
    </source>
</evidence>
<dbReference type="InterPro" id="IPR012902">
    <property type="entry name" value="N_methyl_site"/>
</dbReference>
<keyword evidence="5" id="KW-0997">Cell inner membrane</keyword>
<evidence type="ECO:0000256" key="2">
    <source>
        <dbReference type="ARBA" id="ARBA00021549"/>
    </source>
</evidence>
<evidence type="ECO:0000256" key="11">
    <source>
        <dbReference type="SAM" id="MobiDB-lite"/>
    </source>
</evidence>
<feature type="transmembrane region" description="Helical" evidence="12">
    <location>
        <begin position="12"/>
        <end position="30"/>
    </location>
</feature>
<dbReference type="Pfam" id="PF07963">
    <property type="entry name" value="N_methyl"/>
    <property type="match status" value="1"/>
</dbReference>
<evidence type="ECO:0000256" key="4">
    <source>
        <dbReference type="ARBA" id="ARBA00022481"/>
    </source>
</evidence>
<dbReference type="Gene3D" id="3.55.40.10">
    <property type="entry name" value="minor pseudopilin epsh domain"/>
    <property type="match status" value="1"/>
</dbReference>
<keyword evidence="6 12" id="KW-0812">Transmembrane</keyword>
<keyword evidence="3" id="KW-1003">Cell membrane</keyword>
<evidence type="ECO:0000256" key="12">
    <source>
        <dbReference type="SAM" id="Phobius"/>
    </source>
</evidence>
<keyword evidence="7 12" id="KW-1133">Transmembrane helix</keyword>
<evidence type="ECO:0000256" key="5">
    <source>
        <dbReference type="ARBA" id="ARBA00022519"/>
    </source>
</evidence>
<evidence type="ECO:0000256" key="3">
    <source>
        <dbReference type="ARBA" id="ARBA00022475"/>
    </source>
</evidence>
<dbReference type="Pfam" id="PF12019">
    <property type="entry name" value="GspH"/>
    <property type="match status" value="1"/>
</dbReference>
<dbReference type="SUPFAM" id="SSF54523">
    <property type="entry name" value="Pili subunits"/>
    <property type="match status" value="1"/>
</dbReference>
<dbReference type="InterPro" id="IPR045584">
    <property type="entry name" value="Pilin-like"/>
</dbReference>
<evidence type="ECO:0000256" key="1">
    <source>
        <dbReference type="ARBA" id="ARBA00004377"/>
    </source>
</evidence>
<evidence type="ECO:0000259" key="13">
    <source>
        <dbReference type="Pfam" id="PF12019"/>
    </source>
</evidence>
<comment type="subcellular location">
    <subcellularLocation>
        <location evidence="1">Cell inner membrane</location>
        <topology evidence="1">Single-pass membrane protein</topology>
    </subcellularLocation>
</comment>
<evidence type="ECO:0000256" key="10">
    <source>
        <dbReference type="ARBA" id="ARBA00030775"/>
    </source>
</evidence>
<protein>
    <recommendedName>
        <fullName evidence="2">Type II secretion system protein H</fullName>
    </recommendedName>
    <alternativeName>
        <fullName evidence="10">General secretion pathway protein H</fullName>
    </alternativeName>
</protein>
<feature type="domain" description="General secretion pathway GspH" evidence="13">
    <location>
        <begin position="48"/>
        <end position="165"/>
    </location>
</feature>
<proteinExistence type="inferred from homology"/>